<keyword evidence="1" id="KW-0472">Membrane</keyword>
<dbReference type="Proteomes" id="UP000198922">
    <property type="component" value="Unassembled WGS sequence"/>
</dbReference>
<protein>
    <recommendedName>
        <fullName evidence="4">Major facilitator superfamily (MFS) profile domain-containing protein</fullName>
    </recommendedName>
</protein>
<feature type="transmembrane region" description="Helical" evidence="1">
    <location>
        <begin position="32"/>
        <end position="54"/>
    </location>
</feature>
<gene>
    <name evidence="2" type="ORF">SAMN04488567_1484</name>
</gene>
<reference evidence="3" key="1">
    <citation type="submission" date="2016-10" db="EMBL/GenBank/DDBJ databases">
        <authorList>
            <person name="Varghese N."/>
            <person name="Submissions S."/>
        </authorList>
    </citation>
    <scope>NUCLEOTIDE SEQUENCE [LARGE SCALE GENOMIC DNA]</scope>
    <source>
        <strain evidence="3">DSM 21424</strain>
    </source>
</reference>
<evidence type="ECO:0000313" key="2">
    <source>
        <dbReference type="EMBL" id="SDE38242.1"/>
    </source>
</evidence>
<dbReference type="AlphaFoldDB" id="A0A1G7CFT6"/>
<evidence type="ECO:0000313" key="3">
    <source>
        <dbReference type="Proteomes" id="UP000198922"/>
    </source>
</evidence>
<sequence>MGTIFILAGSMLGFVLAAVGLVTGVLSLATALAIWIGAGPVSALLFVALVLPAVRAVRRPLPLQEMA</sequence>
<keyword evidence="1" id="KW-1133">Transmembrane helix</keyword>
<proteinExistence type="predicted"/>
<dbReference type="RefSeq" id="WP_090110642.1">
    <property type="nucleotide sequence ID" value="NZ_FNAT01000002.1"/>
</dbReference>
<evidence type="ECO:0008006" key="4">
    <source>
        <dbReference type="Google" id="ProtNLM"/>
    </source>
</evidence>
<organism evidence="2 3">
    <name type="scientific">Limimaricola pyoseonensis</name>
    <dbReference type="NCBI Taxonomy" id="521013"/>
    <lineage>
        <taxon>Bacteria</taxon>
        <taxon>Pseudomonadati</taxon>
        <taxon>Pseudomonadota</taxon>
        <taxon>Alphaproteobacteria</taxon>
        <taxon>Rhodobacterales</taxon>
        <taxon>Paracoccaceae</taxon>
        <taxon>Limimaricola</taxon>
    </lineage>
</organism>
<keyword evidence="3" id="KW-1185">Reference proteome</keyword>
<evidence type="ECO:0000256" key="1">
    <source>
        <dbReference type="SAM" id="Phobius"/>
    </source>
</evidence>
<name>A0A1G7CFT6_9RHOB</name>
<accession>A0A1G7CFT6</accession>
<keyword evidence="1" id="KW-0812">Transmembrane</keyword>
<feature type="transmembrane region" description="Helical" evidence="1">
    <location>
        <begin position="5"/>
        <end position="26"/>
    </location>
</feature>
<dbReference type="EMBL" id="FNAT01000002">
    <property type="protein sequence ID" value="SDE38242.1"/>
    <property type="molecule type" value="Genomic_DNA"/>
</dbReference>